<dbReference type="InterPro" id="IPR051242">
    <property type="entry name" value="WD-EF-hand_domain"/>
</dbReference>
<dbReference type="InterPro" id="IPR036322">
    <property type="entry name" value="WD40_repeat_dom_sf"/>
</dbReference>
<dbReference type="InterPro" id="IPR001680">
    <property type="entry name" value="WD40_rpt"/>
</dbReference>
<dbReference type="InterPro" id="IPR015943">
    <property type="entry name" value="WD40/YVTN_repeat-like_dom_sf"/>
</dbReference>
<dbReference type="Gene3D" id="2.130.10.10">
    <property type="entry name" value="YVTN repeat-like/Quinoprotein amine dehydrogenase"/>
    <property type="match status" value="1"/>
</dbReference>
<sequence length="118" mass="12752">MSCQKAALELNTGSQLGPKSPERTEGVTAFEDYGTGLLENQLSVGDFIKIQKAFEVISSDTGSTVSFWMIDTGQKIKQFTGCHGNAEISTMALDANETRLLTGSTDGTVKIWDFNGYC</sequence>
<evidence type="ECO:0000256" key="2">
    <source>
        <dbReference type="ARBA" id="ARBA00022737"/>
    </source>
</evidence>
<organism evidence="4">
    <name type="scientific">Pongo abelii</name>
    <name type="common">Sumatran orangutan</name>
    <name type="synonym">Pongo pygmaeus abelii</name>
    <dbReference type="NCBI Taxonomy" id="9601"/>
    <lineage>
        <taxon>Eukaryota</taxon>
        <taxon>Metazoa</taxon>
        <taxon>Chordata</taxon>
        <taxon>Craniata</taxon>
        <taxon>Vertebrata</taxon>
        <taxon>Euteleostomi</taxon>
        <taxon>Mammalia</taxon>
        <taxon>Eutheria</taxon>
        <taxon>Euarchontoglires</taxon>
        <taxon>Primates</taxon>
        <taxon>Haplorrhini</taxon>
        <taxon>Catarrhini</taxon>
        <taxon>Hominidae</taxon>
        <taxon>Pongo</taxon>
    </lineage>
</organism>
<reference evidence="4" key="1">
    <citation type="submission" date="2017-12" db="EMBL/GenBank/DDBJ databases">
        <title>High-resolution comparative analysis of great ape genomes.</title>
        <authorList>
            <person name="Pollen A."/>
            <person name="Hastie A."/>
            <person name="Hormozdiari F."/>
            <person name="Dougherty M."/>
            <person name="Liu R."/>
            <person name="Chaisson M."/>
            <person name="Hoppe E."/>
            <person name="Hill C."/>
            <person name="Pang A."/>
            <person name="Hillier L."/>
            <person name="Baker C."/>
            <person name="Armstrong J."/>
            <person name="Shendure J."/>
            <person name="Paten B."/>
            <person name="Wilson R."/>
            <person name="Chao H."/>
            <person name="Schneider V."/>
            <person name="Ventura M."/>
            <person name="Kronenberg Z."/>
            <person name="Murali S."/>
            <person name="Gordon D."/>
            <person name="Cantsilieris S."/>
            <person name="Munson K."/>
            <person name="Nelson B."/>
            <person name="Raja A."/>
            <person name="Underwood J."/>
            <person name="Diekhans M."/>
            <person name="Fiddes I."/>
            <person name="Haussler D."/>
            <person name="Eichler E."/>
        </authorList>
    </citation>
    <scope>NUCLEOTIDE SEQUENCE [LARGE SCALE GENOMIC DNA]</scope>
    <source>
        <strain evidence="4">Susie</strain>
    </source>
</reference>
<evidence type="ECO:0000313" key="4">
    <source>
        <dbReference type="EMBL" id="PNJ73203.1"/>
    </source>
</evidence>
<feature type="repeat" description="WD" evidence="3">
    <location>
        <begin position="88"/>
        <end position="118"/>
    </location>
</feature>
<dbReference type="PANTHER" id="PTHR44324">
    <property type="entry name" value="WD40 REPEAT DOMAIN 95"/>
    <property type="match status" value="1"/>
</dbReference>
<comment type="caution">
    <text evidence="4">The sequence shown here is derived from an EMBL/GenBank/DDBJ whole genome shotgun (WGS) entry which is preliminary data.</text>
</comment>
<dbReference type="AlphaFoldDB" id="A0A2J8WTW9"/>
<dbReference type="PROSITE" id="PS50082">
    <property type="entry name" value="WD_REPEATS_2"/>
    <property type="match status" value="1"/>
</dbReference>
<dbReference type="InterPro" id="IPR019775">
    <property type="entry name" value="WD40_repeat_CS"/>
</dbReference>
<dbReference type="SUPFAM" id="SSF50978">
    <property type="entry name" value="WD40 repeat-like"/>
    <property type="match status" value="1"/>
</dbReference>
<protein>
    <submittedName>
        <fullName evidence="4">WDR49 isoform 7</fullName>
    </submittedName>
</protein>
<dbReference type="PROSITE" id="PS50294">
    <property type="entry name" value="WD_REPEATS_REGION"/>
    <property type="match status" value="1"/>
</dbReference>
<keyword evidence="2" id="KW-0677">Repeat</keyword>
<feature type="non-terminal residue" evidence="4">
    <location>
        <position position="118"/>
    </location>
</feature>
<dbReference type="Pfam" id="PF00400">
    <property type="entry name" value="WD40"/>
    <property type="match status" value="1"/>
</dbReference>
<accession>A0A2J8WTW9</accession>
<dbReference type="PANTHER" id="PTHR44324:SF1">
    <property type="entry name" value="WD REPEAT-CONTAINING PROTEIN 49"/>
    <property type="match status" value="1"/>
</dbReference>
<keyword evidence="1 3" id="KW-0853">WD repeat</keyword>
<gene>
    <name evidence="4" type="ORF">CR201_G0007894</name>
</gene>
<dbReference type="EMBL" id="NDHI03003379">
    <property type="protein sequence ID" value="PNJ73203.1"/>
    <property type="molecule type" value="Genomic_DNA"/>
</dbReference>
<name>A0A2J8WTW9_PONAB</name>
<evidence type="ECO:0000256" key="1">
    <source>
        <dbReference type="ARBA" id="ARBA00022574"/>
    </source>
</evidence>
<dbReference type="SMART" id="SM00320">
    <property type="entry name" value="WD40"/>
    <property type="match status" value="1"/>
</dbReference>
<evidence type="ECO:0000256" key="3">
    <source>
        <dbReference type="PROSITE-ProRule" id="PRU00221"/>
    </source>
</evidence>
<dbReference type="PROSITE" id="PS00678">
    <property type="entry name" value="WD_REPEATS_1"/>
    <property type="match status" value="1"/>
</dbReference>
<proteinExistence type="predicted"/>